<reference evidence="7" key="1">
    <citation type="submission" date="2016-03" db="EMBL/GenBank/DDBJ databases">
        <authorList>
            <person name="Lee Y.-S."/>
            <person name="Choi Y.-L."/>
        </authorList>
    </citation>
    <scope>NUCLEOTIDE SEQUENCE [LARGE SCALE GENOMIC DNA]</scope>
    <source>
        <strain evidence="7">DAU221</strain>
    </source>
</reference>
<evidence type="ECO:0000313" key="6">
    <source>
        <dbReference type="EMBL" id="MCX2802074.1"/>
    </source>
</evidence>
<proteinExistence type="predicted"/>
<dbReference type="InterPro" id="IPR017937">
    <property type="entry name" value="Thioredoxin_CS"/>
</dbReference>
<dbReference type="InterPro" id="IPR050553">
    <property type="entry name" value="Thioredoxin_ResA/DsbE_sf"/>
</dbReference>
<evidence type="ECO:0000256" key="1">
    <source>
        <dbReference type="ARBA" id="ARBA00004196"/>
    </source>
</evidence>
<dbReference type="OrthoDB" id="9799347at2"/>
<dbReference type="EMBL" id="CP014864">
    <property type="protein sequence ID" value="AMX03075.1"/>
    <property type="molecule type" value="Genomic_DNA"/>
</dbReference>
<comment type="subcellular location">
    <subcellularLocation>
        <location evidence="1">Cell envelope</location>
    </subcellularLocation>
</comment>
<dbReference type="STRING" id="252514.A3224_11310"/>
<dbReference type="GO" id="GO:0030313">
    <property type="term" value="C:cell envelope"/>
    <property type="evidence" value="ECO:0007669"/>
    <property type="project" value="UniProtKB-SubCell"/>
</dbReference>
<keyword evidence="2" id="KW-0201">Cytochrome c-type biogenesis</keyword>
<dbReference type="PANTHER" id="PTHR42852:SF17">
    <property type="entry name" value="THIOREDOXIN-LIKE PROTEIN HI_1115"/>
    <property type="match status" value="1"/>
</dbReference>
<dbReference type="CDD" id="cd03011">
    <property type="entry name" value="TlpA_like_ScsD_MtbDsbE"/>
    <property type="match status" value="1"/>
</dbReference>
<name>A0A143HMW0_MICTH</name>
<dbReference type="Proteomes" id="UP000076077">
    <property type="component" value="Chromosome"/>
</dbReference>
<dbReference type="PROSITE" id="PS00194">
    <property type="entry name" value="THIOREDOXIN_1"/>
    <property type="match status" value="1"/>
</dbReference>
<dbReference type="Proteomes" id="UP001209730">
    <property type="component" value="Unassembled WGS sequence"/>
</dbReference>
<sequence>MAVKFKKVFWNLLQFAFIAVLAVGAVAYYQQRDIPREQAPPLSGMSLDGSLLDLHQATSQGPVLIYFWASWCGYCRVVSPVVSELSQDHQVITVAMQSGSDEELAEYLVRRDLQFPTINDPNGVLSHAWGVRVTPTIVIVGSDGRVAWVTSGATSKWGLQFRLTLTD</sequence>
<dbReference type="EMBL" id="JAPHQB010000013">
    <property type="protein sequence ID" value="MCX2802074.1"/>
    <property type="molecule type" value="Genomic_DNA"/>
</dbReference>
<dbReference type="PROSITE" id="PS51352">
    <property type="entry name" value="THIOREDOXIN_2"/>
    <property type="match status" value="1"/>
</dbReference>
<protein>
    <submittedName>
        <fullName evidence="6">Protein disulfide oxidoreductase</fullName>
    </submittedName>
    <submittedName>
        <fullName evidence="5">Thiol:disulfide interchange protein</fullName>
    </submittedName>
</protein>
<dbReference type="GO" id="GO:0017004">
    <property type="term" value="P:cytochrome complex assembly"/>
    <property type="evidence" value="ECO:0007669"/>
    <property type="project" value="UniProtKB-KW"/>
</dbReference>
<dbReference type="GeneID" id="76608636"/>
<dbReference type="RefSeq" id="WP_067154572.1">
    <property type="nucleotide sequence ID" value="NZ_CP014864.1"/>
</dbReference>
<keyword evidence="3" id="KW-0676">Redox-active center</keyword>
<dbReference type="InterPro" id="IPR013740">
    <property type="entry name" value="Redoxin"/>
</dbReference>
<dbReference type="Pfam" id="PF08534">
    <property type="entry name" value="Redoxin"/>
    <property type="match status" value="1"/>
</dbReference>
<dbReference type="PANTHER" id="PTHR42852">
    <property type="entry name" value="THIOL:DISULFIDE INTERCHANGE PROTEIN DSBE"/>
    <property type="match status" value="1"/>
</dbReference>
<reference evidence="6" key="3">
    <citation type="submission" date="2022-11" db="EMBL/GenBank/DDBJ databases">
        <title>Chitin-degrading and fungicidal potential of chitinolytic bacterial strains from marine environment of the Pacific Ocean regions.</title>
        <authorList>
            <person name="Pentekhina I."/>
            <person name="Nedashkovskaya O."/>
            <person name="Seitkalieva A."/>
            <person name="Podvolotskaya A."/>
            <person name="Tekutyeva L."/>
            <person name="Balabanova L."/>
        </authorList>
    </citation>
    <scope>NUCLEOTIDE SEQUENCE</scope>
    <source>
        <strain evidence="6">KMM 6838</strain>
    </source>
</reference>
<evidence type="ECO:0000256" key="2">
    <source>
        <dbReference type="ARBA" id="ARBA00022748"/>
    </source>
</evidence>
<dbReference type="Gene3D" id="3.40.30.10">
    <property type="entry name" value="Glutaredoxin"/>
    <property type="match status" value="1"/>
</dbReference>
<evidence type="ECO:0000259" key="4">
    <source>
        <dbReference type="PROSITE" id="PS51352"/>
    </source>
</evidence>
<evidence type="ECO:0000313" key="5">
    <source>
        <dbReference type="EMBL" id="AMX03075.1"/>
    </source>
</evidence>
<feature type="domain" description="Thioredoxin" evidence="4">
    <location>
        <begin position="33"/>
        <end position="167"/>
    </location>
</feature>
<dbReference type="GO" id="GO:0015036">
    <property type="term" value="F:disulfide oxidoreductase activity"/>
    <property type="evidence" value="ECO:0007669"/>
    <property type="project" value="UniProtKB-ARBA"/>
</dbReference>
<dbReference type="InterPro" id="IPR013766">
    <property type="entry name" value="Thioredoxin_domain"/>
</dbReference>
<dbReference type="SUPFAM" id="SSF52833">
    <property type="entry name" value="Thioredoxin-like"/>
    <property type="match status" value="1"/>
</dbReference>
<dbReference type="KEGG" id="mthd:A3224_11310"/>
<evidence type="ECO:0000313" key="7">
    <source>
        <dbReference type="Proteomes" id="UP000076077"/>
    </source>
</evidence>
<reference evidence="5" key="2">
    <citation type="submission" date="2016-03" db="EMBL/GenBank/DDBJ databases">
        <authorList>
            <person name="Ploux O."/>
        </authorList>
    </citation>
    <scope>NUCLEOTIDE SEQUENCE [LARGE SCALE GENOMIC DNA]</scope>
    <source>
        <strain evidence="5">DAU221</strain>
    </source>
</reference>
<dbReference type="InterPro" id="IPR036249">
    <property type="entry name" value="Thioredoxin-like_sf"/>
</dbReference>
<keyword evidence="7" id="KW-1185">Reference proteome</keyword>
<organism evidence="5 7">
    <name type="scientific">Microbulbifer thermotolerans</name>
    <dbReference type="NCBI Taxonomy" id="252514"/>
    <lineage>
        <taxon>Bacteria</taxon>
        <taxon>Pseudomonadati</taxon>
        <taxon>Pseudomonadota</taxon>
        <taxon>Gammaproteobacteria</taxon>
        <taxon>Cellvibrionales</taxon>
        <taxon>Microbulbiferaceae</taxon>
        <taxon>Microbulbifer</taxon>
    </lineage>
</organism>
<gene>
    <name evidence="5" type="ORF">A3224_11310</name>
    <name evidence="6" type="ORF">OQJ68_09770</name>
</gene>
<evidence type="ECO:0000256" key="3">
    <source>
        <dbReference type="ARBA" id="ARBA00023284"/>
    </source>
</evidence>
<dbReference type="AlphaFoldDB" id="A0A143HMW0"/>
<accession>A0A143HMW0</accession>